<dbReference type="EMBL" id="MU032344">
    <property type="protein sequence ID" value="KAF3771233.1"/>
    <property type="molecule type" value="Genomic_DNA"/>
</dbReference>
<dbReference type="GO" id="GO:0043161">
    <property type="term" value="P:proteasome-mediated ubiquitin-dependent protein catabolic process"/>
    <property type="evidence" value="ECO:0007669"/>
    <property type="project" value="TreeGrafter"/>
</dbReference>
<feature type="repeat" description="WD" evidence="3">
    <location>
        <begin position="526"/>
        <end position="552"/>
    </location>
</feature>
<dbReference type="CDD" id="cd00200">
    <property type="entry name" value="WD40"/>
    <property type="match status" value="1"/>
</dbReference>
<keyword evidence="7" id="KW-1185">Reference proteome</keyword>
<evidence type="ECO:0000313" key="7">
    <source>
        <dbReference type="Proteomes" id="UP000803844"/>
    </source>
</evidence>
<dbReference type="AlphaFoldDB" id="A0A9P4YDZ4"/>
<dbReference type="InterPro" id="IPR001680">
    <property type="entry name" value="WD40_rpt"/>
</dbReference>
<dbReference type="GO" id="GO:0034657">
    <property type="term" value="C:GID complex"/>
    <property type="evidence" value="ECO:0007669"/>
    <property type="project" value="TreeGrafter"/>
</dbReference>
<feature type="compositionally biased region" description="Polar residues" evidence="4">
    <location>
        <begin position="27"/>
        <end position="55"/>
    </location>
</feature>
<evidence type="ECO:0000313" key="6">
    <source>
        <dbReference type="EMBL" id="KAF3771233.1"/>
    </source>
</evidence>
<dbReference type="InterPro" id="IPR006595">
    <property type="entry name" value="CTLH_C"/>
</dbReference>
<name>A0A9P4YDZ4_CRYP1</name>
<protein>
    <submittedName>
        <fullName evidence="6">WD domain protein</fullName>
    </submittedName>
</protein>
<sequence length="584" mass="64766">MSAEGDGEASSNGTTRGLNSDWPPPQRSFQGVATNGTHKATASSLNGSSLQNGKQQSREPAAPTTPYFGHNREEVTRILIQALSDMGYHSAAQSVSRDSGYELESPAVAAFRSALLNGSWTEAEQSLEGAAMAVDSQDRAGNGLVLMEGSSRDAMRFSIRQQKYLELLELRDYRQALSVLRTELTPLSQDPQLLHFLSSLLMCQSSEDVKSKADWDGARGMSRRNLLSNLSKRISPSVMLPEHRLAVLLQQVKDRQIDRCKWHTSASSPSLYTDHVCDPTLFPNEVVYELDQPGEVWQIRFSNNGKRLASCGADKHIYIWDMTTFDLIYKLGHDHREARGEEPMDEGVGDLAWSPDDSMLVACERDKCASIWDLKTGTLIQRTKRLSEPVSSCVWAPDGASFILGSFDKAHAICTWSARGEQLYTWTKKFRVGDLAISPDGRWLVAADDQHAIHVYDGQTRELKYDLDLACRGISIRVSRDSKYLLVNKEDAIAQLIDIGSRITVQKYTGHRGGDYTIRSDLGGANESFVISGSEDGAVFIWHMLSGNFVEKLEAHRPRCNAVDWSPTDPCLWASAGDDAKIKL</sequence>
<dbReference type="OrthoDB" id="972532at2759"/>
<dbReference type="SMART" id="SM00320">
    <property type="entry name" value="WD40"/>
    <property type="match status" value="6"/>
</dbReference>
<dbReference type="Pfam" id="PF21889">
    <property type="entry name" value="TPR1-like_2nd"/>
    <property type="match status" value="1"/>
</dbReference>
<organism evidence="6 7">
    <name type="scientific">Cryphonectria parasitica (strain ATCC 38755 / EP155)</name>
    <dbReference type="NCBI Taxonomy" id="660469"/>
    <lineage>
        <taxon>Eukaryota</taxon>
        <taxon>Fungi</taxon>
        <taxon>Dikarya</taxon>
        <taxon>Ascomycota</taxon>
        <taxon>Pezizomycotina</taxon>
        <taxon>Sordariomycetes</taxon>
        <taxon>Sordariomycetidae</taxon>
        <taxon>Diaporthales</taxon>
        <taxon>Cryphonectriaceae</taxon>
        <taxon>Cryphonectria-Endothia species complex</taxon>
        <taxon>Cryphonectria</taxon>
    </lineage>
</organism>
<evidence type="ECO:0000256" key="1">
    <source>
        <dbReference type="ARBA" id="ARBA00022574"/>
    </source>
</evidence>
<dbReference type="SUPFAM" id="SSF50978">
    <property type="entry name" value="WD40 repeat-like"/>
    <property type="match status" value="1"/>
</dbReference>
<accession>A0A9P4YDZ4</accession>
<feature type="region of interest" description="Disordered" evidence="4">
    <location>
        <begin position="1"/>
        <end position="70"/>
    </location>
</feature>
<keyword evidence="1 3" id="KW-0853">WD repeat</keyword>
<evidence type="ECO:0000259" key="5">
    <source>
        <dbReference type="PROSITE" id="PS50897"/>
    </source>
</evidence>
<feature type="compositionally biased region" description="Polar residues" evidence="4">
    <location>
        <begin position="9"/>
        <end position="18"/>
    </location>
</feature>
<keyword evidence="2" id="KW-0677">Repeat</keyword>
<dbReference type="Gene3D" id="2.130.10.10">
    <property type="entry name" value="YVTN repeat-like/Quinoprotein amine dehydrogenase"/>
    <property type="match status" value="1"/>
</dbReference>
<dbReference type="SMART" id="SM00668">
    <property type="entry name" value="CTLH"/>
    <property type="match status" value="1"/>
</dbReference>
<dbReference type="GeneID" id="63838305"/>
<dbReference type="PROSITE" id="PS00678">
    <property type="entry name" value="WD_REPEATS_1"/>
    <property type="match status" value="2"/>
</dbReference>
<proteinExistence type="predicted"/>
<dbReference type="PROSITE" id="PS50082">
    <property type="entry name" value="WD_REPEATS_2"/>
    <property type="match status" value="3"/>
</dbReference>
<evidence type="ECO:0000256" key="2">
    <source>
        <dbReference type="ARBA" id="ARBA00022737"/>
    </source>
</evidence>
<feature type="repeat" description="WD" evidence="3">
    <location>
        <begin position="289"/>
        <end position="330"/>
    </location>
</feature>
<dbReference type="InterPro" id="IPR036322">
    <property type="entry name" value="WD40_repeat_dom_sf"/>
</dbReference>
<reference evidence="6" key="1">
    <citation type="journal article" date="2020" name="Phytopathology">
        <title>Genome sequence of the chestnut blight fungus Cryphonectria parasitica EP155: A fundamental resource for an archetypical invasive plant pathogen.</title>
        <authorList>
            <person name="Crouch J.A."/>
            <person name="Dawe A."/>
            <person name="Aerts A."/>
            <person name="Barry K."/>
            <person name="Churchill A.C.L."/>
            <person name="Grimwood J."/>
            <person name="Hillman B."/>
            <person name="Milgroom M.G."/>
            <person name="Pangilinan J."/>
            <person name="Smith M."/>
            <person name="Salamov A."/>
            <person name="Schmutz J."/>
            <person name="Yadav J."/>
            <person name="Grigoriev I.V."/>
            <person name="Nuss D."/>
        </authorList>
    </citation>
    <scope>NUCLEOTIDE SEQUENCE</scope>
    <source>
        <strain evidence="6">EP155</strain>
    </source>
</reference>
<dbReference type="PANTHER" id="PTHR22838:SF0">
    <property type="entry name" value="WD REPEAT-CONTAINING PROTEIN 26"/>
    <property type="match status" value="1"/>
</dbReference>
<dbReference type="Pfam" id="PF23627">
    <property type="entry name" value="LisH_WDR26"/>
    <property type="match status" value="1"/>
</dbReference>
<feature type="repeat" description="WD" evidence="3">
    <location>
        <begin position="341"/>
        <end position="382"/>
    </location>
</feature>
<dbReference type="Pfam" id="PF00400">
    <property type="entry name" value="WD40"/>
    <property type="match status" value="4"/>
</dbReference>
<dbReference type="InterPro" id="IPR051350">
    <property type="entry name" value="WD_repeat-ST_regulator"/>
</dbReference>
<dbReference type="InterPro" id="IPR019775">
    <property type="entry name" value="WD40_repeat_CS"/>
</dbReference>
<comment type="caution">
    <text evidence="6">The sequence shown here is derived from an EMBL/GenBank/DDBJ whole genome shotgun (WGS) entry which is preliminary data.</text>
</comment>
<dbReference type="PANTHER" id="PTHR22838">
    <property type="entry name" value="WD REPEAT PROTEIN 26-RELATED"/>
    <property type="match status" value="1"/>
</dbReference>
<evidence type="ECO:0000256" key="3">
    <source>
        <dbReference type="PROSITE-ProRule" id="PRU00221"/>
    </source>
</evidence>
<gene>
    <name evidence="6" type="ORF">M406DRAFT_336717</name>
</gene>
<feature type="domain" description="CTLH" evidence="5">
    <location>
        <begin position="104"/>
        <end position="175"/>
    </location>
</feature>
<dbReference type="Proteomes" id="UP000803844">
    <property type="component" value="Unassembled WGS sequence"/>
</dbReference>
<evidence type="ECO:0000256" key="4">
    <source>
        <dbReference type="SAM" id="MobiDB-lite"/>
    </source>
</evidence>
<dbReference type="InterPro" id="IPR054080">
    <property type="entry name" value="TPR1-like_2nd"/>
</dbReference>
<dbReference type="InterPro" id="IPR015943">
    <property type="entry name" value="WD40/YVTN_repeat-like_dom_sf"/>
</dbReference>
<dbReference type="RefSeq" id="XP_040782194.1">
    <property type="nucleotide sequence ID" value="XM_040921176.1"/>
</dbReference>
<dbReference type="PROSITE" id="PS50897">
    <property type="entry name" value="CTLH"/>
    <property type="match status" value="1"/>
</dbReference>